<dbReference type="EC" id="6.3.4.16" evidence="1"/>
<organism evidence="5 6">
    <name type="scientific">Methanopyrus kandleri</name>
    <dbReference type="NCBI Taxonomy" id="2320"/>
    <lineage>
        <taxon>Archaea</taxon>
        <taxon>Methanobacteriati</taxon>
        <taxon>Methanobacteriota</taxon>
        <taxon>Methanomada group</taxon>
        <taxon>Methanopyri</taxon>
        <taxon>Methanopyrales</taxon>
        <taxon>Methanopyraceae</taxon>
        <taxon>Methanopyrus</taxon>
    </lineage>
</organism>
<dbReference type="OMA" id="YFIVPRG"/>
<dbReference type="GO" id="GO:0008716">
    <property type="term" value="F:D-alanine-D-alanine ligase activity"/>
    <property type="evidence" value="ECO:0007669"/>
    <property type="project" value="TreeGrafter"/>
</dbReference>
<dbReference type="InterPro" id="IPR043673">
    <property type="entry name" value="CPSase_Archaea"/>
</dbReference>
<dbReference type="GO" id="GO:0030145">
    <property type="term" value="F:manganese ion binding"/>
    <property type="evidence" value="ECO:0007669"/>
    <property type="project" value="UniProtKB-UniRule"/>
</dbReference>
<dbReference type="Pfam" id="PF02655">
    <property type="entry name" value="ATP-grasp_3"/>
    <property type="match status" value="1"/>
</dbReference>
<dbReference type="GO" id="GO:0000287">
    <property type="term" value="F:magnesium ion binding"/>
    <property type="evidence" value="ECO:0007669"/>
    <property type="project" value="UniProtKB-UniRule"/>
</dbReference>
<evidence type="ECO:0000259" key="4">
    <source>
        <dbReference type="PROSITE" id="PS50975"/>
    </source>
</evidence>
<comment type="similarity">
    <text evidence="1">Belongs to the small carbamoyl-phosphate synthase family.</text>
</comment>
<evidence type="ECO:0000256" key="3">
    <source>
        <dbReference type="SAM" id="Coils"/>
    </source>
</evidence>
<dbReference type="RefSeq" id="WP_011019123.1">
    <property type="nucleotide sequence ID" value="NZ_DUJS01000002.1"/>
</dbReference>
<dbReference type="EMBL" id="DUJS01000002">
    <property type="protein sequence ID" value="HII70019.1"/>
    <property type="molecule type" value="Genomic_DNA"/>
</dbReference>
<feature type="coiled-coil region" evidence="3">
    <location>
        <begin position="347"/>
        <end position="374"/>
    </location>
</feature>
<comment type="catalytic activity">
    <reaction evidence="1">
        <text>hydrogencarbonate + NH4(+) + 2 ATP = carbamoyl phosphate + 2 ADP + phosphate + 2 H(+)</text>
        <dbReference type="Rhea" id="RHEA:18029"/>
        <dbReference type="ChEBI" id="CHEBI:15378"/>
        <dbReference type="ChEBI" id="CHEBI:17544"/>
        <dbReference type="ChEBI" id="CHEBI:28938"/>
        <dbReference type="ChEBI" id="CHEBI:30616"/>
        <dbReference type="ChEBI" id="CHEBI:43474"/>
        <dbReference type="ChEBI" id="CHEBI:58228"/>
        <dbReference type="ChEBI" id="CHEBI:456216"/>
        <dbReference type="EC" id="6.3.4.16"/>
    </reaction>
</comment>
<sequence>MKVLFVGARLLRDVAEYAGSTGVYRILTESNPRSRDWELADEVHFVPRGMEHPTRIARERHVDGVVPLIGVDDPLPAVGEMKEELEAEGIRVVASDRESVEIGIDKVRTKRAFEELNVPTPEWEVVENERPSISPPVVVKDPRSQAGLGVTVHETHKPRVSGRKLVEEFIEGAEVSIEVLSWDGEVVPLVPVFKGSTADRRHPIDRMRMSPAPIDPSVERKIRRCAVRVVEHLGLEGNVDFDVVVRENEFWFLEFNPRPSGTRYMTSGCTGIWPLRELVDMAADRWRPPKIRKLWCAIECPVWRPTDKDPLREMFDGGVYHVFYEYYGRFDVGGRVTVRGDSFKEALTRLRSALKAAGADVKRAEREYRRRLREIEEYL</sequence>
<comment type="caution">
    <text evidence="1">Lacks conserved residue(s) required for the propagation of feature annotation.</text>
</comment>
<dbReference type="PANTHER" id="PTHR23132">
    <property type="entry name" value="D-ALANINE--D-ALANINE LIGASE"/>
    <property type="match status" value="1"/>
</dbReference>
<dbReference type="GeneID" id="1476855"/>
<comment type="caution">
    <text evidence="5">The sequence shown here is derived from an EMBL/GenBank/DDBJ whole genome shotgun (WGS) entry which is preliminary data.</text>
</comment>
<accession>A0A832TFP2</accession>
<keyword evidence="1" id="KW-0436">Ligase</keyword>
<dbReference type="Proteomes" id="UP000619545">
    <property type="component" value="Unassembled WGS sequence"/>
</dbReference>
<reference evidence="5" key="1">
    <citation type="journal article" date="2020" name="bioRxiv">
        <title>A rank-normalized archaeal taxonomy based on genome phylogeny resolves widespread incomplete and uneven classifications.</title>
        <authorList>
            <person name="Rinke C."/>
            <person name="Chuvochina M."/>
            <person name="Mussig A.J."/>
            <person name="Chaumeil P.-A."/>
            <person name="Waite D.W."/>
            <person name="Whitman W.B."/>
            <person name="Parks D.H."/>
            <person name="Hugenholtz P."/>
        </authorList>
    </citation>
    <scope>NUCLEOTIDE SEQUENCE</scope>
    <source>
        <strain evidence="5">UBA8853</strain>
    </source>
</reference>
<dbReference type="HAMAP" id="MF_02221">
    <property type="entry name" value="CPSase"/>
    <property type="match status" value="1"/>
</dbReference>
<feature type="domain" description="ATP-grasp" evidence="4">
    <location>
        <begin position="110"/>
        <end position="283"/>
    </location>
</feature>
<dbReference type="PANTHER" id="PTHR23132:SF23">
    <property type="entry name" value="D-ALANINE--D-ALANINE LIGASE B"/>
    <property type="match status" value="1"/>
</dbReference>
<keyword evidence="1 2" id="KW-0067">ATP-binding</keyword>
<comment type="function">
    <text evidence="1">Catalyzes the synthesis of carbamoyl phosphate from ATP, ammonium and bicarbonate. Proceeds via a three-step mechanism, i.e. the phosphorylation of hydrogencarbonate to carboxyphosphate, a nucleophilic attack of ammonia on carboxyphosphate yielding carbamate, and the phosphorylation of carbamate forming carbamoyl phosphate.</text>
</comment>
<keyword evidence="1" id="KW-0479">Metal-binding</keyword>
<keyword evidence="1" id="KW-0460">Magnesium</keyword>
<dbReference type="InterPro" id="IPR003806">
    <property type="entry name" value="ATP-grasp_PylC-type"/>
</dbReference>
<dbReference type="Gene3D" id="3.30.470.20">
    <property type="entry name" value="ATP-grasp fold, B domain"/>
    <property type="match status" value="1"/>
</dbReference>
<keyword evidence="1 2" id="KW-0547">Nucleotide-binding</keyword>
<evidence type="ECO:0000256" key="2">
    <source>
        <dbReference type="PROSITE-ProRule" id="PRU00409"/>
    </source>
</evidence>
<keyword evidence="3" id="KW-0175">Coiled coil</keyword>
<proteinExistence type="inferred from homology"/>
<gene>
    <name evidence="5" type="ORF">HA336_02145</name>
</gene>
<dbReference type="InterPro" id="IPR011761">
    <property type="entry name" value="ATP-grasp"/>
</dbReference>
<dbReference type="AlphaFoldDB" id="A0A832TFP2"/>
<evidence type="ECO:0000313" key="6">
    <source>
        <dbReference type="Proteomes" id="UP000619545"/>
    </source>
</evidence>
<dbReference type="GO" id="GO:0005524">
    <property type="term" value="F:ATP binding"/>
    <property type="evidence" value="ECO:0007669"/>
    <property type="project" value="UniProtKB-UniRule"/>
</dbReference>
<evidence type="ECO:0000256" key="1">
    <source>
        <dbReference type="HAMAP-Rule" id="MF_02221"/>
    </source>
</evidence>
<dbReference type="PROSITE" id="PS50975">
    <property type="entry name" value="ATP_GRASP"/>
    <property type="match status" value="1"/>
</dbReference>
<dbReference type="GO" id="GO:0004087">
    <property type="term" value="F:carbamoyl-phosphate synthase (ammonia) activity"/>
    <property type="evidence" value="ECO:0007669"/>
    <property type="project" value="UniProtKB-UniRule"/>
</dbReference>
<keyword evidence="1" id="KW-0464">Manganese</keyword>
<name>A0A832TFP2_9EURY</name>
<evidence type="ECO:0000313" key="5">
    <source>
        <dbReference type="EMBL" id="HII70019.1"/>
    </source>
</evidence>
<dbReference type="SUPFAM" id="SSF56059">
    <property type="entry name" value="Glutathione synthetase ATP-binding domain-like"/>
    <property type="match status" value="1"/>
</dbReference>
<comment type="cofactor">
    <cofactor evidence="1">
        <name>Mg(2+)</name>
        <dbReference type="ChEBI" id="CHEBI:18420"/>
    </cofactor>
    <cofactor evidence="1">
        <name>Mn(2+)</name>
        <dbReference type="ChEBI" id="CHEBI:29035"/>
    </cofactor>
    <text evidence="1">Binds 2 magnesium or manganese ions per subunit.</text>
</comment>
<protein>
    <recommendedName>
        <fullName evidence="1">Carbamoyl-phosphate synthase</fullName>
        <ecNumber evidence="1">6.3.4.16</ecNumber>
    </recommendedName>
    <alternativeName>
        <fullName evidence="1">Carbamoyl phosphate synthetase</fullName>
        <shortName evidence="1">CPSase</shortName>
    </alternativeName>
</protein>